<dbReference type="STRING" id="75743.A0A401NNM7"/>
<protein>
    <submittedName>
        <fullName evidence="2">Uncharacterized protein</fullName>
    </submittedName>
</protein>
<feature type="compositionally biased region" description="Basic and acidic residues" evidence="1">
    <location>
        <begin position="97"/>
        <end position="111"/>
    </location>
</feature>
<feature type="region of interest" description="Disordered" evidence="1">
    <location>
        <begin position="22"/>
        <end position="44"/>
    </location>
</feature>
<feature type="region of interest" description="Disordered" evidence="1">
    <location>
        <begin position="57"/>
        <end position="111"/>
    </location>
</feature>
<comment type="caution">
    <text evidence="2">The sequence shown here is derived from an EMBL/GenBank/DDBJ whole genome shotgun (WGS) entry which is preliminary data.</text>
</comment>
<dbReference type="EMBL" id="BFAA01003906">
    <property type="protein sequence ID" value="GCB62469.1"/>
    <property type="molecule type" value="Genomic_DNA"/>
</dbReference>
<reference evidence="2 3" key="1">
    <citation type="journal article" date="2018" name="Nat. Ecol. Evol.">
        <title>Shark genomes provide insights into elasmobranch evolution and the origin of vertebrates.</title>
        <authorList>
            <person name="Hara Y"/>
            <person name="Yamaguchi K"/>
            <person name="Onimaru K"/>
            <person name="Kadota M"/>
            <person name="Koyanagi M"/>
            <person name="Keeley SD"/>
            <person name="Tatsumi K"/>
            <person name="Tanaka K"/>
            <person name="Motone F"/>
            <person name="Kageyama Y"/>
            <person name="Nozu R"/>
            <person name="Adachi N"/>
            <person name="Nishimura O"/>
            <person name="Nakagawa R"/>
            <person name="Tanegashima C"/>
            <person name="Kiyatake I"/>
            <person name="Matsumoto R"/>
            <person name="Murakumo K"/>
            <person name="Nishida K"/>
            <person name="Terakita A"/>
            <person name="Kuratani S"/>
            <person name="Sato K"/>
            <person name="Hyodo S Kuraku.S."/>
        </authorList>
    </citation>
    <scope>NUCLEOTIDE SEQUENCE [LARGE SCALE GENOMIC DNA]</scope>
</reference>
<dbReference type="Proteomes" id="UP000288216">
    <property type="component" value="Unassembled WGS sequence"/>
</dbReference>
<evidence type="ECO:0000313" key="3">
    <source>
        <dbReference type="Proteomes" id="UP000288216"/>
    </source>
</evidence>
<feature type="compositionally biased region" description="Basic and acidic residues" evidence="1">
    <location>
        <begin position="80"/>
        <end position="90"/>
    </location>
</feature>
<dbReference type="AlphaFoldDB" id="A0A401NNM7"/>
<evidence type="ECO:0000313" key="2">
    <source>
        <dbReference type="EMBL" id="GCB62469.1"/>
    </source>
</evidence>
<organism evidence="2 3">
    <name type="scientific">Scyliorhinus torazame</name>
    <name type="common">Cloudy catshark</name>
    <name type="synonym">Catulus torazame</name>
    <dbReference type="NCBI Taxonomy" id="75743"/>
    <lineage>
        <taxon>Eukaryota</taxon>
        <taxon>Metazoa</taxon>
        <taxon>Chordata</taxon>
        <taxon>Craniata</taxon>
        <taxon>Vertebrata</taxon>
        <taxon>Chondrichthyes</taxon>
        <taxon>Elasmobranchii</taxon>
        <taxon>Galeomorphii</taxon>
        <taxon>Galeoidea</taxon>
        <taxon>Carcharhiniformes</taxon>
        <taxon>Scyliorhinidae</taxon>
        <taxon>Scyliorhinus</taxon>
    </lineage>
</organism>
<gene>
    <name evidence="2" type="ORF">scyTo_0009519</name>
</gene>
<accession>A0A401NNM7</accession>
<proteinExistence type="predicted"/>
<evidence type="ECO:0000256" key="1">
    <source>
        <dbReference type="SAM" id="MobiDB-lite"/>
    </source>
</evidence>
<sequence>MNDVAAIEPVFHYPRAHPFRAAKIAGPGKKQKNPEADPIMGAGKAPVLAKKLKMANTAENNRRKLGWNQEEATNKKKLKDKVNQENKDGKTTVGGEPKQKVDQKQDADELS</sequence>
<name>A0A401NNM7_SCYTO</name>
<keyword evidence="3" id="KW-1185">Reference proteome</keyword>